<feature type="chain" id="PRO_5012033671" evidence="1">
    <location>
        <begin position="31"/>
        <end position="163"/>
    </location>
</feature>
<dbReference type="RefSeq" id="XP_040712413.1">
    <property type="nucleotide sequence ID" value="XM_040860882.1"/>
</dbReference>
<dbReference type="GeneID" id="63777094"/>
<feature type="signal peptide" evidence="1">
    <location>
        <begin position="1"/>
        <end position="30"/>
    </location>
</feature>
<name>A0A1Y2DLE9_9PEZI</name>
<dbReference type="Proteomes" id="UP000193689">
    <property type="component" value="Unassembled WGS sequence"/>
</dbReference>
<reference evidence="2 3" key="1">
    <citation type="submission" date="2016-07" db="EMBL/GenBank/DDBJ databases">
        <title>Pervasive Adenine N6-methylation of Active Genes in Fungi.</title>
        <authorList>
            <consortium name="DOE Joint Genome Institute"/>
            <person name="Mondo S.J."/>
            <person name="Dannebaum R.O."/>
            <person name="Kuo R.C."/>
            <person name="Labutti K."/>
            <person name="Haridas S."/>
            <person name="Kuo A."/>
            <person name="Salamov A."/>
            <person name="Ahrendt S.R."/>
            <person name="Lipzen A."/>
            <person name="Sullivan W."/>
            <person name="Andreopoulos W.B."/>
            <person name="Clum A."/>
            <person name="Lindquist E."/>
            <person name="Daum C."/>
            <person name="Ramamoorthy G.K."/>
            <person name="Gryganskyi A."/>
            <person name="Culley D."/>
            <person name="Magnuson J.K."/>
            <person name="James T.Y."/>
            <person name="O'Malley M.A."/>
            <person name="Stajich J.E."/>
            <person name="Spatafora J.W."/>
            <person name="Visel A."/>
            <person name="Grigoriev I.V."/>
        </authorList>
    </citation>
    <scope>NUCLEOTIDE SEQUENCE [LARGE SCALE GENOMIC DNA]</scope>
    <source>
        <strain evidence="2 3">CBS 129021</strain>
    </source>
</reference>
<gene>
    <name evidence="2" type="ORF">BCR38DRAFT_443511</name>
</gene>
<accession>A0A1Y2DLE9</accession>
<keyword evidence="1" id="KW-0732">Signal</keyword>
<evidence type="ECO:0000313" key="2">
    <source>
        <dbReference type="EMBL" id="ORY59979.1"/>
    </source>
</evidence>
<dbReference type="AlphaFoldDB" id="A0A1Y2DLE9"/>
<organism evidence="2 3">
    <name type="scientific">Pseudomassariella vexata</name>
    <dbReference type="NCBI Taxonomy" id="1141098"/>
    <lineage>
        <taxon>Eukaryota</taxon>
        <taxon>Fungi</taxon>
        <taxon>Dikarya</taxon>
        <taxon>Ascomycota</taxon>
        <taxon>Pezizomycotina</taxon>
        <taxon>Sordariomycetes</taxon>
        <taxon>Xylariomycetidae</taxon>
        <taxon>Amphisphaeriales</taxon>
        <taxon>Pseudomassariaceae</taxon>
        <taxon>Pseudomassariella</taxon>
    </lineage>
</organism>
<dbReference type="OrthoDB" id="3660917at2759"/>
<comment type="caution">
    <text evidence="2">The sequence shown here is derived from an EMBL/GenBank/DDBJ whole genome shotgun (WGS) entry which is preliminary data.</text>
</comment>
<dbReference type="InParanoid" id="A0A1Y2DLE9"/>
<keyword evidence="3" id="KW-1185">Reference proteome</keyword>
<evidence type="ECO:0000256" key="1">
    <source>
        <dbReference type="SAM" id="SignalP"/>
    </source>
</evidence>
<evidence type="ECO:0000313" key="3">
    <source>
        <dbReference type="Proteomes" id="UP000193689"/>
    </source>
</evidence>
<proteinExistence type="predicted"/>
<protein>
    <submittedName>
        <fullName evidence="2">Uncharacterized protein</fullName>
    </submittedName>
</protein>
<sequence length="163" mass="17720">MTEKRTTAKGNMKFTATTLLALAMATTVISSPTKTRNVVEDLSNLKRDPSGQGFTYIGSDNVARSFDSRFNVLDAAPLDSRSTGSFARSPDAAFLEEAKAAKARALEHTSKPRKERNVIVEGRQNSCVSENCPNDQYCIDQAVNGYNCSWCLIISNGIGNCQT</sequence>
<dbReference type="EMBL" id="MCFJ01000012">
    <property type="protein sequence ID" value="ORY59979.1"/>
    <property type="molecule type" value="Genomic_DNA"/>
</dbReference>